<evidence type="ECO:0000313" key="1">
    <source>
        <dbReference type="EMBL" id="OCA17557.1"/>
    </source>
</evidence>
<reference evidence="1" key="2">
    <citation type="journal article" date="2010" name="Science">
        <title>The genome of the Western clawed frog Xenopus tropicalis.</title>
        <authorList>
            <person name="Hellsten U."/>
            <person name="Harland R.M."/>
            <person name="Gilchrist M.J."/>
            <person name="Hendrix D."/>
            <person name="Jurka J."/>
            <person name="Kapitonov V."/>
            <person name="Ovcharenko I."/>
            <person name="Putnam N.H."/>
            <person name="Shu S."/>
            <person name="Taher L."/>
            <person name="Blitz I.L."/>
            <person name="Blumberg B."/>
            <person name="Dichmann D.S."/>
            <person name="Dubchak I."/>
            <person name="Amaya E."/>
            <person name="Detter J.C."/>
            <person name="Fletcher R."/>
            <person name="Gerhard D.S."/>
            <person name="Goodstein D."/>
            <person name="Graves T."/>
            <person name="Grigoriev I.V."/>
            <person name="Grimwood J."/>
            <person name="Kawashima T."/>
            <person name="Lindquist E."/>
            <person name="Lucas S.M."/>
            <person name="Mead P.E."/>
            <person name="Mitros T."/>
            <person name="Ogino H."/>
            <person name="Ohta Y."/>
            <person name="Poliakov A.V."/>
            <person name="Pollet N."/>
            <person name="Robert J."/>
            <person name="Salamov A."/>
            <person name="Sater A.K."/>
            <person name="Schmutz J."/>
            <person name="Terry A."/>
            <person name="Vize P.D."/>
            <person name="Warren W.C."/>
            <person name="Wells D."/>
            <person name="Wills A."/>
            <person name="Wilson R.K."/>
            <person name="Zimmerman L.B."/>
            <person name="Zorn A.M."/>
            <person name="Grainger R."/>
            <person name="Grammer T."/>
            <person name="Khokha M.K."/>
            <person name="Richardson P.M."/>
            <person name="Rokhsar D.S."/>
        </authorList>
    </citation>
    <scope>NUCLEOTIDE SEQUENCE [LARGE SCALE GENOMIC DNA]</scope>
    <source>
        <strain evidence="1">Nigerian</strain>
    </source>
</reference>
<dbReference type="EMBL" id="KV460491">
    <property type="protein sequence ID" value="OCA17557.1"/>
    <property type="molecule type" value="Genomic_DNA"/>
</dbReference>
<sequence>MDLVITSLPLTVKLLVSNSLQKTYIEKLLVQLKNCRQSAALLQHSINQLTDNSDRSCYLKRRRNNKKCAIIKQETDNCNTFTNATNRVYPTDSKISNIAPMLVECNKKLLMGFEHLNAATDPTFAFELLVFNHLYVRTITAATRYTDKLHQKCKKFNPRKENLLLCFDNGG</sequence>
<name>A0A1B8Y3N9_XENTR</name>
<reference evidence="1" key="3">
    <citation type="submission" date="2016-05" db="EMBL/GenBank/DDBJ databases">
        <title>WGS assembly of Xenopus tropicalis.</title>
        <authorList>
            <person name="Sessions A."/>
            <person name="Jenkins J."/>
            <person name="Mitros T."/>
            <person name="Lyons J.T."/>
            <person name="Dichmann D.S."/>
            <person name="Robert J."/>
            <person name="Harland R.M."/>
            <person name="Rokhsar D.S."/>
        </authorList>
    </citation>
    <scope>NUCLEOTIDE SEQUENCE</scope>
    <source>
        <strain evidence="1">Nigerian</strain>
    </source>
</reference>
<organism evidence="1">
    <name type="scientific">Xenopus tropicalis</name>
    <name type="common">Western clawed frog</name>
    <name type="synonym">Silurana tropicalis</name>
    <dbReference type="NCBI Taxonomy" id="8364"/>
    <lineage>
        <taxon>Eukaryota</taxon>
        <taxon>Metazoa</taxon>
        <taxon>Chordata</taxon>
        <taxon>Craniata</taxon>
        <taxon>Vertebrata</taxon>
        <taxon>Euteleostomi</taxon>
        <taxon>Amphibia</taxon>
        <taxon>Batrachia</taxon>
        <taxon>Anura</taxon>
        <taxon>Pipoidea</taxon>
        <taxon>Pipidae</taxon>
        <taxon>Xenopodinae</taxon>
        <taxon>Xenopus</taxon>
        <taxon>Silurana</taxon>
    </lineage>
</organism>
<reference evidence="1" key="1">
    <citation type="submission" date="2009-11" db="EMBL/GenBank/DDBJ databases">
        <authorList>
            <consortium name="US DOE Joint Genome Institute (JGI-PGF)"/>
            <person name="Ottilar R."/>
            <person name="Schmutz J."/>
            <person name="Salamov A."/>
            <person name="Cheng J.F."/>
            <person name="Lucas S."/>
            <person name="Pitluck S."/>
            <person name="Gundlach H."/>
            <person name="Guo Y."/>
            <person name="Haberer G."/>
            <person name="Nasrallah J."/>
            <person name="Mayer K.F.X."/>
            <person name="van de Peer Y."/>
            <person name="Weigel D."/>
            <person name="Grigoriev I.V."/>
        </authorList>
    </citation>
    <scope>NUCLEOTIDE SEQUENCE</scope>
    <source>
        <strain evidence="1">Nigerian</strain>
    </source>
</reference>
<proteinExistence type="predicted"/>
<dbReference type="AlphaFoldDB" id="A0A1B8Y3N9"/>
<accession>A0A1B8Y3N9</accession>
<protein>
    <submittedName>
        <fullName evidence="1">Uncharacterized protein</fullName>
    </submittedName>
</protein>
<gene>
    <name evidence="1" type="ORF">XENTR_v90027005mg</name>
</gene>